<gene>
    <name evidence="2" type="ORF">GL279_14090</name>
</gene>
<comment type="caution">
    <text evidence="2">The sequence shown here is derived from an EMBL/GenBank/DDBJ whole genome shotgun (WGS) entry which is preliminary data.</text>
</comment>
<reference evidence="2 3" key="1">
    <citation type="submission" date="2019-11" db="EMBL/GenBank/DDBJ databases">
        <authorList>
            <person name="Dong K."/>
        </authorList>
    </citation>
    <scope>NUCLEOTIDE SEQUENCE [LARGE SCALE GENOMIC DNA]</scope>
    <source>
        <strain evidence="2 3">JCM 17370</strain>
    </source>
</reference>
<accession>A0A844H7X2</accession>
<dbReference type="SUPFAM" id="SSF56112">
    <property type="entry name" value="Protein kinase-like (PK-like)"/>
    <property type="match status" value="1"/>
</dbReference>
<proteinExistence type="predicted"/>
<dbReference type="EMBL" id="WMIF01000021">
    <property type="protein sequence ID" value="MTH35733.1"/>
    <property type="molecule type" value="Genomic_DNA"/>
</dbReference>
<dbReference type="OrthoDB" id="7831839at2"/>
<protein>
    <submittedName>
        <fullName evidence="2">Phosphotransferase</fullName>
    </submittedName>
</protein>
<evidence type="ECO:0000313" key="2">
    <source>
        <dbReference type="EMBL" id="MTH35733.1"/>
    </source>
</evidence>
<dbReference type="AlphaFoldDB" id="A0A844H7X2"/>
<evidence type="ECO:0000313" key="3">
    <source>
        <dbReference type="Proteomes" id="UP000442533"/>
    </source>
</evidence>
<dbReference type="Pfam" id="PF01636">
    <property type="entry name" value="APH"/>
    <property type="match status" value="1"/>
</dbReference>
<dbReference type="RefSeq" id="WP_155065277.1">
    <property type="nucleotide sequence ID" value="NZ_WMIF01000021.1"/>
</dbReference>
<evidence type="ECO:0000259" key="1">
    <source>
        <dbReference type="Pfam" id="PF01636"/>
    </source>
</evidence>
<dbReference type="InterPro" id="IPR011009">
    <property type="entry name" value="Kinase-like_dom_sf"/>
</dbReference>
<organism evidence="2 3">
    <name type="scientific">Paracoccus limosus</name>
    <dbReference type="NCBI Taxonomy" id="913252"/>
    <lineage>
        <taxon>Bacteria</taxon>
        <taxon>Pseudomonadati</taxon>
        <taxon>Pseudomonadota</taxon>
        <taxon>Alphaproteobacteria</taxon>
        <taxon>Rhodobacterales</taxon>
        <taxon>Paracoccaceae</taxon>
        <taxon>Paracoccus</taxon>
    </lineage>
</organism>
<keyword evidence="3" id="KW-1185">Reference proteome</keyword>
<dbReference type="GO" id="GO:0016740">
    <property type="term" value="F:transferase activity"/>
    <property type="evidence" value="ECO:0007669"/>
    <property type="project" value="UniProtKB-KW"/>
</dbReference>
<feature type="domain" description="Aminoglycoside phosphotransferase" evidence="1">
    <location>
        <begin position="31"/>
        <end position="238"/>
    </location>
</feature>
<name>A0A844H7X2_9RHOB</name>
<keyword evidence="2" id="KW-0808">Transferase</keyword>
<dbReference type="Proteomes" id="UP000442533">
    <property type="component" value="Unassembled WGS sequence"/>
</dbReference>
<dbReference type="InterPro" id="IPR002575">
    <property type="entry name" value="Aminoglycoside_PTrfase"/>
</dbReference>
<sequence>MQLPPALRDLPALAGASAVALLRDLPQRQVWRIRLQGKPAYLKHFLGPDRQQAARGAEARLREAGAALGQGRNGAVQPLLLIAWAGVLVTEPAPGLTLGEALRTAPAHAPLLARAGEWLAGLAAPSREAGSFGPRFWIDGLHQRLEATPRDWLDAGLVATHLSAMQEQAPDLRQARVERARMHGDPTGDNLFHDAASDRMTAIDMQDWGPIAVARDVARLLVWVESRSTTDAPRRINGIAAADYLALTGVSGLLSADQGPILRFMIGELLLSYYLESGRQAGRRAALARAMQAWAQPSSASAAS</sequence>